<evidence type="ECO:0000313" key="2">
    <source>
        <dbReference type="EMBL" id="GJJ76123.1"/>
    </source>
</evidence>
<proteinExistence type="predicted"/>
<dbReference type="Proteomes" id="UP000827284">
    <property type="component" value="Unassembled WGS sequence"/>
</dbReference>
<dbReference type="Gene3D" id="3.80.10.10">
    <property type="entry name" value="Ribonuclease Inhibitor"/>
    <property type="match status" value="1"/>
</dbReference>
<reference evidence="2" key="1">
    <citation type="submission" date="2021-11" db="EMBL/GenBank/DDBJ databases">
        <authorList>
            <person name="Herlambang A."/>
            <person name="Guo Y."/>
            <person name="Takashima Y."/>
            <person name="Nishizawa T."/>
        </authorList>
    </citation>
    <scope>NUCLEOTIDE SEQUENCE</scope>
    <source>
        <strain evidence="2">E1425</strain>
    </source>
</reference>
<accession>A0A9P3HGG1</accession>
<sequence>MSAATRNNSLSVKDSSTLGAPTVVAPKNRPVRGPKSPVELPEIVPVIATLLTGDRNALQTCCRVSKVFYDAFTPVLWSDLVLFHGPHKLLAALPAVDKHAGLVHTLTFVGNFSNDYCFLEYPNLRSLVILSDPDSTMDDGLPLGYTSLVKNHSNVLKSLKVYCRSLRRRPIFWEAVEKVKDLRHLDLTHVAFEGQDGATTFYNLGRNAKDISLKMIKLTTRAVPFLSGAPSPSPWQDVHFEKVGCFQPMFYCLIQRIVQSPGLRSLVLLKITNSDNHSENFSLESLVEEVERRRPCWPQLVRLHLQDCDLEDTQLETLLSSLDSCQIKDLNLAFTQFGPKAHAALIVNHSWNLRHLNLQKCKNVSSLMLHSILCSHARLVSIKGGKILATDLLADERDWVCNELQVWDLEIYMDERDPDHCCQVFLRLSSLSHLRTLILNRGRATASAKGRSSLPFQTDLGLELLQSLTQLEELHFDQREALEEDWDWILDSFRRLKNIVAPTDKTDEQRQEYLKRITQSNGRIQFCFF</sequence>
<gene>
    <name evidence="2" type="ORF">EMPS_08482</name>
</gene>
<dbReference type="SUPFAM" id="SSF52047">
    <property type="entry name" value="RNI-like"/>
    <property type="match status" value="1"/>
</dbReference>
<feature type="region of interest" description="Disordered" evidence="1">
    <location>
        <begin position="1"/>
        <end position="35"/>
    </location>
</feature>
<name>A0A9P3HGG1_9FUNG</name>
<protein>
    <submittedName>
        <fullName evidence="2">Uncharacterized protein</fullName>
    </submittedName>
</protein>
<organism evidence="2 3">
    <name type="scientific">Entomortierella parvispora</name>
    <dbReference type="NCBI Taxonomy" id="205924"/>
    <lineage>
        <taxon>Eukaryota</taxon>
        <taxon>Fungi</taxon>
        <taxon>Fungi incertae sedis</taxon>
        <taxon>Mucoromycota</taxon>
        <taxon>Mortierellomycotina</taxon>
        <taxon>Mortierellomycetes</taxon>
        <taxon>Mortierellales</taxon>
        <taxon>Mortierellaceae</taxon>
        <taxon>Entomortierella</taxon>
    </lineage>
</organism>
<keyword evidence="3" id="KW-1185">Reference proteome</keyword>
<dbReference type="OrthoDB" id="2347616at2759"/>
<evidence type="ECO:0000313" key="3">
    <source>
        <dbReference type="Proteomes" id="UP000827284"/>
    </source>
</evidence>
<feature type="compositionally biased region" description="Polar residues" evidence="1">
    <location>
        <begin position="1"/>
        <end position="19"/>
    </location>
</feature>
<comment type="caution">
    <text evidence="2">The sequence shown here is derived from an EMBL/GenBank/DDBJ whole genome shotgun (WGS) entry which is preliminary data.</text>
</comment>
<dbReference type="EMBL" id="BQFW01000012">
    <property type="protein sequence ID" value="GJJ76123.1"/>
    <property type="molecule type" value="Genomic_DNA"/>
</dbReference>
<reference evidence="2" key="2">
    <citation type="journal article" date="2022" name="Microbiol. Resour. Announc.">
        <title>Whole-Genome Sequence of Entomortierella parvispora E1425, a Mucoromycotan Fungus Associated with Burkholderiaceae-Related Endosymbiotic Bacteria.</title>
        <authorList>
            <person name="Herlambang A."/>
            <person name="Guo Y."/>
            <person name="Takashima Y."/>
            <person name="Narisawa K."/>
            <person name="Ohta H."/>
            <person name="Nishizawa T."/>
        </authorList>
    </citation>
    <scope>NUCLEOTIDE SEQUENCE</scope>
    <source>
        <strain evidence="2">E1425</strain>
    </source>
</reference>
<dbReference type="AlphaFoldDB" id="A0A9P3HGG1"/>
<evidence type="ECO:0000256" key="1">
    <source>
        <dbReference type="SAM" id="MobiDB-lite"/>
    </source>
</evidence>
<dbReference type="InterPro" id="IPR032675">
    <property type="entry name" value="LRR_dom_sf"/>
</dbReference>